<reference evidence="1 2" key="1">
    <citation type="journal article" date="2022" name="IScience">
        <title>An ultrasensitive nanofiber-based assay for enzymatic hydrolysis and deep-sea microbial degradation of cellulose.</title>
        <authorList>
            <person name="Tsudome M."/>
            <person name="Tachioka M."/>
            <person name="Miyazaki M."/>
            <person name="Uchimura K."/>
            <person name="Tsuda M."/>
            <person name="Takaki Y."/>
            <person name="Deguchi S."/>
        </authorList>
    </citation>
    <scope>NUCLEOTIDE SEQUENCE [LARGE SCALE GENOMIC DNA]</scope>
    <source>
        <strain evidence="1 2">GE09</strain>
    </source>
</reference>
<dbReference type="KEGG" id="marq:MARGE09_P1882"/>
<protein>
    <submittedName>
        <fullName evidence="1">Uncharacterized protein</fullName>
    </submittedName>
</protein>
<proteinExistence type="predicted"/>
<dbReference type="EMBL" id="AP023086">
    <property type="protein sequence ID" value="BCD97681.1"/>
    <property type="molecule type" value="Genomic_DNA"/>
</dbReference>
<name>A0AAN2BK66_9GAMM</name>
<evidence type="ECO:0000313" key="1">
    <source>
        <dbReference type="EMBL" id="BCD97681.1"/>
    </source>
</evidence>
<dbReference type="AlphaFoldDB" id="A0AAN2BK66"/>
<keyword evidence="2" id="KW-1185">Reference proteome</keyword>
<evidence type="ECO:0000313" key="2">
    <source>
        <dbReference type="Proteomes" id="UP001320119"/>
    </source>
</evidence>
<sequence length="216" mass="24520">MVETTLLKVDEASAPMFCDAFIGDEGDFVFGSFWGNETVLLEFFARLTLPASEFGIRELNLSSNSRERFRLSIPKSADLKKITARTPPNTILGPLCHVFIFDAVLHSPNRTTGEAYVFGLPDQSRMETMNRMWNQVQDLSQVPVLEHWRDYLMPILLEREWVVEIECFAVTAFKISLCIELFEQLITDGLRSGKLSLTPLVNQAVNNQPKESLALF</sequence>
<gene>
    <name evidence="1" type="ORF">MARGE09_P1882</name>
</gene>
<dbReference type="RefSeq" id="WP_236987146.1">
    <property type="nucleotide sequence ID" value="NZ_AP023086.1"/>
</dbReference>
<organism evidence="1 2">
    <name type="scientific">Marinagarivorans cellulosilyticus</name>
    <dbReference type="NCBI Taxonomy" id="2721545"/>
    <lineage>
        <taxon>Bacteria</taxon>
        <taxon>Pseudomonadati</taxon>
        <taxon>Pseudomonadota</taxon>
        <taxon>Gammaproteobacteria</taxon>
        <taxon>Cellvibrionales</taxon>
        <taxon>Cellvibrionaceae</taxon>
        <taxon>Marinagarivorans</taxon>
    </lineage>
</organism>
<dbReference type="Proteomes" id="UP001320119">
    <property type="component" value="Chromosome"/>
</dbReference>
<accession>A0AAN2BK66</accession>